<protein>
    <recommendedName>
        <fullName evidence="3">Alpha/beta hydrolase family protein</fullName>
    </recommendedName>
</protein>
<accession>A0A1I6FSA8</accession>
<proteinExistence type="predicted"/>
<organism evidence="1 2">
    <name type="scientific">Robiginitalea myxolifaciens</name>
    <dbReference type="NCBI Taxonomy" id="400055"/>
    <lineage>
        <taxon>Bacteria</taxon>
        <taxon>Pseudomonadati</taxon>
        <taxon>Bacteroidota</taxon>
        <taxon>Flavobacteriia</taxon>
        <taxon>Flavobacteriales</taxon>
        <taxon>Flavobacteriaceae</taxon>
        <taxon>Robiginitalea</taxon>
    </lineage>
</organism>
<dbReference type="EMBL" id="FOYQ01000001">
    <property type="protein sequence ID" value="SFR32829.1"/>
    <property type="molecule type" value="Genomic_DNA"/>
</dbReference>
<keyword evidence="2" id="KW-1185">Reference proteome</keyword>
<evidence type="ECO:0000313" key="1">
    <source>
        <dbReference type="EMBL" id="SFR32829.1"/>
    </source>
</evidence>
<sequence>MAERLVVLSDMWGAKKGLWITSYLGYLQQYFEIVYYDSQELANLEVTVRTPENVCKAFVEGGYSTAVAHLLSRETQPSHYLTFCAGGTIAWSAALQGLPLKSLYAVSPLWLHRYDNSPEAPAKLLFGEYQENKPAQAWAQQLGVDMEVMPNFGRELYSDEKIIGKICLELLESVTQQPVTPQLTKQLSTY</sequence>
<dbReference type="AlphaFoldDB" id="A0A1I6FSA8"/>
<evidence type="ECO:0000313" key="2">
    <source>
        <dbReference type="Proteomes" id="UP000199534"/>
    </source>
</evidence>
<dbReference type="OrthoDB" id="1118894at2"/>
<gene>
    <name evidence="1" type="ORF">SAMN04490243_0560</name>
</gene>
<dbReference type="Proteomes" id="UP000199534">
    <property type="component" value="Unassembled WGS sequence"/>
</dbReference>
<dbReference type="RefSeq" id="WP_092980501.1">
    <property type="nucleotide sequence ID" value="NZ_FOYQ01000001.1"/>
</dbReference>
<dbReference type="STRING" id="400055.SAMN04490243_0560"/>
<name>A0A1I6FSA8_9FLAO</name>
<evidence type="ECO:0008006" key="3">
    <source>
        <dbReference type="Google" id="ProtNLM"/>
    </source>
</evidence>
<reference evidence="1 2" key="1">
    <citation type="submission" date="2016-10" db="EMBL/GenBank/DDBJ databases">
        <authorList>
            <person name="de Groot N.N."/>
        </authorList>
    </citation>
    <scope>NUCLEOTIDE SEQUENCE [LARGE SCALE GENOMIC DNA]</scope>
    <source>
        <strain evidence="1 2">DSM 21019</strain>
    </source>
</reference>